<evidence type="ECO:0000256" key="1">
    <source>
        <dbReference type="ARBA" id="ARBA00022801"/>
    </source>
</evidence>
<dbReference type="OrthoDB" id="9808013at2"/>
<reference evidence="2 3" key="1">
    <citation type="submission" date="2018-07" db="EMBL/GenBank/DDBJ databases">
        <title>Sequencing the genomes of 1000 actinobacteria strains.</title>
        <authorList>
            <person name="Klenk H.-P."/>
        </authorList>
    </citation>
    <scope>NUCLEOTIDE SEQUENCE [LARGE SCALE GENOMIC DNA]</scope>
    <source>
        <strain evidence="2 3">DSM 14442</strain>
    </source>
</reference>
<comment type="caution">
    <text evidence="2">The sequence shown here is derived from an EMBL/GenBank/DDBJ whole genome shotgun (WGS) entry which is preliminary data.</text>
</comment>
<accession>A0A3D9LE70</accession>
<evidence type="ECO:0000313" key="2">
    <source>
        <dbReference type="EMBL" id="REE04160.1"/>
    </source>
</evidence>
<gene>
    <name evidence="2" type="ORF">C8E99_1987</name>
</gene>
<dbReference type="Gene3D" id="3.75.10.10">
    <property type="entry name" value="L-arginine/glycine Amidinotransferase, Chain A"/>
    <property type="match status" value="1"/>
</dbReference>
<proteinExistence type="predicted"/>
<dbReference type="Proteomes" id="UP000256727">
    <property type="component" value="Unassembled WGS sequence"/>
</dbReference>
<organism evidence="2 3">
    <name type="scientific">Citricoccus muralis</name>
    <dbReference type="NCBI Taxonomy" id="169134"/>
    <lineage>
        <taxon>Bacteria</taxon>
        <taxon>Bacillati</taxon>
        <taxon>Actinomycetota</taxon>
        <taxon>Actinomycetes</taxon>
        <taxon>Micrococcales</taxon>
        <taxon>Micrococcaceae</taxon>
        <taxon>Citricoccus</taxon>
    </lineage>
</organism>
<dbReference type="GO" id="GO:0009446">
    <property type="term" value="P:putrescine biosynthetic process"/>
    <property type="evidence" value="ECO:0007669"/>
    <property type="project" value="InterPro"/>
</dbReference>
<dbReference type="RefSeq" id="WP_115932142.1">
    <property type="nucleotide sequence ID" value="NZ_QREH01000001.1"/>
</dbReference>
<dbReference type="PANTHER" id="PTHR31377">
    <property type="entry name" value="AGMATINE DEIMINASE-RELATED"/>
    <property type="match status" value="1"/>
</dbReference>
<evidence type="ECO:0000313" key="3">
    <source>
        <dbReference type="Proteomes" id="UP000256727"/>
    </source>
</evidence>
<keyword evidence="3" id="KW-1185">Reference proteome</keyword>
<dbReference type="AlphaFoldDB" id="A0A3D9LE70"/>
<dbReference type="InterPro" id="IPR007466">
    <property type="entry name" value="Peptidyl-Arg-deiminase_porph"/>
</dbReference>
<dbReference type="GO" id="GO:0047632">
    <property type="term" value="F:agmatine deiminase activity"/>
    <property type="evidence" value="ECO:0007669"/>
    <property type="project" value="TreeGrafter"/>
</dbReference>
<dbReference type="PANTHER" id="PTHR31377:SF0">
    <property type="entry name" value="AGMATINE DEIMINASE-RELATED"/>
    <property type="match status" value="1"/>
</dbReference>
<dbReference type="GO" id="GO:0004668">
    <property type="term" value="F:protein-arginine deiminase activity"/>
    <property type="evidence" value="ECO:0007669"/>
    <property type="project" value="InterPro"/>
</dbReference>
<protein>
    <submittedName>
        <fullName evidence="2">Agmatine deiminase</fullName>
    </submittedName>
</protein>
<name>A0A3D9LE70_9MICC</name>
<dbReference type="Pfam" id="PF04371">
    <property type="entry name" value="PAD_porph"/>
    <property type="match status" value="1"/>
</dbReference>
<dbReference type="SUPFAM" id="SSF55909">
    <property type="entry name" value="Pentein"/>
    <property type="match status" value="1"/>
</dbReference>
<sequence length="372" mass="40808">MRQDPQALPLGGVATDLSTDQSTAVWHLPADTEPQERLWMAFPRDYAQMGTSTWELSGARRAWTRVAHAVMDYEPVTLLVDPADRQIVHTYVDPMFPIVPLAMDNPFLGLTGPTFTTGDVDPATGQRQLGMIDWVFNGFGRRPGFEYRLDDVVGGTISDLTNARRQLSLMVNEGGAFITDGEGTLVASEAVLLDPARNGGWTREHVEAEFTRYTDIRKIIWLPGGLTRNQGRFGLGGHIDQLIAFASPTVLLLHWQENPAHPDHAVSARTLSILQNETDAQGRPLNVATLTAPLAGQDDRGPLAWSYVNVLPVNGAVVVPSFEDPHDDGAHQLLRAAYPGRTVVPIPAQRLYRRGVGIRQVVLPQPSRKVPA</sequence>
<keyword evidence="1" id="KW-0378">Hydrolase</keyword>
<dbReference type="EMBL" id="QREH01000001">
    <property type="protein sequence ID" value="REE04160.1"/>
    <property type="molecule type" value="Genomic_DNA"/>
</dbReference>